<dbReference type="EMBL" id="QZEW01000105">
    <property type="protein sequence ID" value="RJL05837.1"/>
    <property type="molecule type" value="Genomic_DNA"/>
</dbReference>
<keyword evidence="1" id="KW-0560">Oxidoreductase</keyword>
<gene>
    <name evidence="4" type="ORF">D3P05_18960</name>
</gene>
<feature type="domain" description="6-phosphogluconate dehydrogenase NADP-binding" evidence="2">
    <location>
        <begin position="4"/>
        <end position="160"/>
    </location>
</feature>
<dbReference type="Proteomes" id="UP000283587">
    <property type="component" value="Unassembled WGS sequence"/>
</dbReference>
<accession>A0A418ZZD3</accession>
<reference evidence="5" key="1">
    <citation type="submission" date="2018-09" db="EMBL/GenBank/DDBJ databases">
        <title>Paracoccus onubensis nov. sp. a moderate halophilic bacterium isolated from Gruta de las Maravillas (Aracena, Spain).</title>
        <authorList>
            <person name="Jurado V."/>
            <person name="Gutierrez-Patricio S."/>
            <person name="Gonzalez-Pimentel J.L."/>
            <person name="Miller A.Z."/>
            <person name="Laiz L."/>
            <person name="Saiz-Jimenez C."/>
        </authorList>
    </citation>
    <scope>NUCLEOTIDE SEQUENCE [LARGE SCALE GENOMIC DNA]</scope>
    <source>
        <strain evidence="5">DSM 26381</strain>
    </source>
</reference>
<dbReference type="PANTHER" id="PTHR43580:SF2">
    <property type="entry name" value="CYTOKINE-LIKE NUCLEAR FACTOR N-PAC"/>
    <property type="match status" value="1"/>
</dbReference>
<keyword evidence="5" id="KW-1185">Reference proteome</keyword>
<dbReference type="AlphaFoldDB" id="A0A418ZZD3"/>
<evidence type="ECO:0000256" key="1">
    <source>
        <dbReference type="ARBA" id="ARBA00023002"/>
    </source>
</evidence>
<dbReference type="PANTHER" id="PTHR43580">
    <property type="entry name" value="OXIDOREDUCTASE GLYR1-RELATED"/>
    <property type="match status" value="1"/>
</dbReference>
<dbReference type="GO" id="GO:0016491">
    <property type="term" value="F:oxidoreductase activity"/>
    <property type="evidence" value="ECO:0007669"/>
    <property type="project" value="UniProtKB-KW"/>
</dbReference>
<organism evidence="4 5">
    <name type="scientific">Paracoccus siganidrum</name>
    <dbReference type="NCBI Taxonomy" id="1276757"/>
    <lineage>
        <taxon>Bacteria</taxon>
        <taxon>Pseudomonadati</taxon>
        <taxon>Pseudomonadota</taxon>
        <taxon>Alphaproteobacteria</taxon>
        <taxon>Rhodobacterales</taxon>
        <taxon>Paracoccaceae</taxon>
        <taxon>Paracoccus</taxon>
    </lineage>
</organism>
<feature type="domain" description="NADPH-dependent reductive aminase-like C-terminal" evidence="3">
    <location>
        <begin position="164"/>
        <end position="287"/>
    </location>
</feature>
<dbReference type="InterPro" id="IPR051265">
    <property type="entry name" value="HIBADH-related_NP60_sf"/>
</dbReference>
<dbReference type="Pfam" id="PF21761">
    <property type="entry name" value="RedAm-like_C"/>
    <property type="match status" value="1"/>
</dbReference>
<dbReference type="RefSeq" id="WP_119900359.1">
    <property type="nucleotide sequence ID" value="NZ_QNRC01000005.1"/>
</dbReference>
<comment type="caution">
    <text evidence="4">The sequence shown here is derived from an EMBL/GenBank/DDBJ whole genome shotgun (WGS) entry which is preliminary data.</text>
</comment>
<dbReference type="InterPro" id="IPR036291">
    <property type="entry name" value="NAD(P)-bd_dom_sf"/>
</dbReference>
<dbReference type="GO" id="GO:0050661">
    <property type="term" value="F:NADP binding"/>
    <property type="evidence" value="ECO:0007669"/>
    <property type="project" value="InterPro"/>
</dbReference>
<dbReference type="Gene3D" id="3.40.50.720">
    <property type="entry name" value="NAD(P)-binding Rossmann-like Domain"/>
    <property type="match status" value="1"/>
</dbReference>
<dbReference type="InterPro" id="IPR013328">
    <property type="entry name" value="6PGD_dom2"/>
</dbReference>
<dbReference type="InterPro" id="IPR006115">
    <property type="entry name" value="6PGDH_NADP-bd"/>
</dbReference>
<dbReference type="InterPro" id="IPR048666">
    <property type="entry name" value="RedAm-like_C"/>
</dbReference>
<dbReference type="Gene3D" id="1.10.1040.10">
    <property type="entry name" value="N-(1-d-carboxylethyl)-l-norvaline Dehydrogenase, domain 2"/>
    <property type="match status" value="1"/>
</dbReference>
<dbReference type="Pfam" id="PF03446">
    <property type="entry name" value="NAD_binding_2"/>
    <property type="match status" value="1"/>
</dbReference>
<proteinExistence type="predicted"/>
<name>A0A418ZZD3_9RHOB</name>
<dbReference type="SUPFAM" id="SSF51735">
    <property type="entry name" value="NAD(P)-binding Rossmann-fold domains"/>
    <property type="match status" value="1"/>
</dbReference>
<sequence length="291" mass="30855">MGDVTMIGLGEMGGAMARAFLRAGHDVTVWNRTSTKAEQVMTEGAHVVRDVLAAIEASPIILTCVSSYATARALLDDQATAEALAGRTLVQLGSGTPQEARDMQGWVLEKDAQYLDAALLGWPRQIGTAEMTILVSGDTATFEAHRNLLGALAGNLVHMGEPIGLSSTVFSAVLSYLAGRWIGLCHGALICEAEGFGVAAFGEILAQQAQVLGEDARHMGEVIEKNEYDNPESTLETAGNDIIRLMQLSREAGINAEFPVFAGELFRRAIEAGHGAQEHAALIKLLRAGEA</sequence>
<dbReference type="OrthoDB" id="5524287at2"/>
<protein>
    <submittedName>
        <fullName evidence="4">NAD(P)-dependent oxidoreductase</fullName>
    </submittedName>
</protein>
<evidence type="ECO:0000313" key="4">
    <source>
        <dbReference type="EMBL" id="RJL05837.1"/>
    </source>
</evidence>
<evidence type="ECO:0000259" key="3">
    <source>
        <dbReference type="Pfam" id="PF21761"/>
    </source>
</evidence>
<dbReference type="PIRSF" id="PIRSF000103">
    <property type="entry name" value="HIBADH"/>
    <property type="match status" value="1"/>
</dbReference>
<evidence type="ECO:0000313" key="5">
    <source>
        <dbReference type="Proteomes" id="UP000283587"/>
    </source>
</evidence>
<dbReference type="InterPro" id="IPR015815">
    <property type="entry name" value="HIBADH-related"/>
</dbReference>
<evidence type="ECO:0000259" key="2">
    <source>
        <dbReference type="Pfam" id="PF03446"/>
    </source>
</evidence>